<dbReference type="Pfam" id="PF13440">
    <property type="entry name" value="Polysacc_synt_3"/>
    <property type="match status" value="1"/>
</dbReference>
<feature type="transmembrane region" description="Helical" evidence="7">
    <location>
        <begin position="134"/>
        <end position="158"/>
    </location>
</feature>
<evidence type="ECO:0000256" key="4">
    <source>
        <dbReference type="ARBA" id="ARBA00022692"/>
    </source>
</evidence>
<feature type="transmembrane region" description="Helical" evidence="7">
    <location>
        <begin position="37"/>
        <end position="56"/>
    </location>
</feature>
<keyword evidence="3" id="KW-1003">Cell membrane</keyword>
<feature type="transmembrane region" description="Helical" evidence="7">
    <location>
        <begin position="164"/>
        <end position="186"/>
    </location>
</feature>
<evidence type="ECO:0000256" key="3">
    <source>
        <dbReference type="ARBA" id="ARBA00022475"/>
    </source>
</evidence>
<evidence type="ECO:0000256" key="5">
    <source>
        <dbReference type="ARBA" id="ARBA00022989"/>
    </source>
</evidence>
<feature type="transmembrane region" description="Helical" evidence="7">
    <location>
        <begin position="275"/>
        <end position="301"/>
    </location>
</feature>
<dbReference type="InterPro" id="IPR050833">
    <property type="entry name" value="Poly_Biosynth_Transport"/>
</dbReference>
<evidence type="ECO:0000313" key="9">
    <source>
        <dbReference type="Proteomes" id="UP000238338"/>
    </source>
</evidence>
<gene>
    <name evidence="8" type="ORF">LX70_03699</name>
</gene>
<keyword evidence="6 7" id="KW-0472">Membrane</keyword>
<feature type="transmembrane region" description="Helical" evidence="7">
    <location>
        <begin position="5"/>
        <end position="25"/>
    </location>
</feature>
<feature type="transmembrane region" description="Helical" evidence="7">
    <location>
        <begin position="350"/>
        <end position="367"/>
    </location>
</feature>
<evidence type="ECO:0000313" key="8">
    <source>
        <dbReference type="EMBL" id="PQV55181.1"/>
    </source>
</evidence>
<keyword evidence="4 7" id="KW-0812">Transmembrane</keyword>
<reference evidence="8 9" key="1">
    <citation type="submission" date="2018-02" db="EMBL/GenBank/DDBJ databases">
        <title>Genomic Encyclopedia of Archaeal and Bacterial Type Strains, Phase II (KMG-II): from individual species to whole genera.</title>
        <authorList>
            <person name="Goeker M."/>
        </authorList>
    </citation>
    <scope>NUCLEOTIDE SEQUENCE [LARGE SCALE GENOMIC DNA]</scope>
    <source>
        <strain evidence="8 9">DSM 18921</strain>
    </source>
</reference>
<dbReference type="PANTHER" id="PTHR30250:SF10">
    <property type="entry name" value="LIPOPOLYSACCHARIDE BIOSYNTHESIS PROTEIN WZXC"/>
    <property type="match status" value="1"/>
</dbReference>
<feature type="transmembrane region" description="Helical" evidence="7">
    <location>
        <begin position="439"/>
        <end position="462"/>
    </location>
</feature>
<dbReference type="OrthoDB" id="7605542at2"/>
<comment type="similarity">
    <text evidence="2">Belongs to the polysaccharide synthase family.</text>
</comment>
<dbReference type="EMBL" id="PVEP01000011">
    <property type="protein sequence ID" value="PQV55181.1"/>
    <property type="molecule type" value="Genomic_DNA"/>
</dbReference>
<comment type="subcellular location">
    <subcellularLocation>
        <location evidence="1">Cell membrane</location>
        <topology evidence="1">Multi-pass membrane protein</topology>
    </subcellularLocation>
</comment>
<keyword evidence="9" id="KW-1185">Reference proteome</keyword>
<feature type="transmembrane region" description="Helical" evidence="7">
    <location>
        <begin position="373"/>
        <end position="394"/>
    </location>
</feature>
<feature type="transmembrane region" description="Helical" evidence="7">
    <location>
        <begin position="232"/>
        <end position="254"/>
    </location>
</feature>
<dbReference type="Proteomes" id="UP000238338">
    <property type="component" value="Unassembled WGS sequence"/>
</dbReference>
<evidence type="ECO:0000256" key="2">
    <source>
        <dbReference type="ARBA" id="ARBA00007430"/>
    </source>
</evidence>
<feature type="transmembrane region" description="Helical" evidence="7">
    <location>
        <begin position="198"/>
        <end position="220"/>
    </location>
</feature>
<proteinExistence type="inferred from homology"/>
<dbReference type="RefSeq" id="WP_105516244.1">
    <property type="nucleotide sequence ID" value="NZ_PVEP01000011.1"/>
</dbReference>
<protein>
    <submittedName>
        <fullName evidence="8">O-antigen/teichoic acid export membrane protein</fullName>
    </submittedName>
</protein>
<evidence type="ECO:0000256" key="1">
    <source>
        <dbReference type="ARBA" id="ARBA00004651"/>
    </source>
</evidence>
<keyword evidence="5 7" id="KW-1133">Transmembrane helix</keyword>
<accession>A0A2S8S302</accession>
<dbReference type="PANTHER" id="PTHR30250">
    <property type="entry name" value="PST FAMILY PREDICTED COLANIC ACID TRANSPORTER"/>
    <property type="match status" value="1"/>
</dbReference>
<dbReference type="GO" id="GO:0005886">
    <property type="term" value="C:plasma membrane"/>
    <property type="evidence" value="ECO:0007669"/>
    <property type="project" value="UniProtKB-SubCell"/>
</dbReference>
<dbReference type="AlphaFoldDB" id="A0A2S8S302"/>
<evidence type="ECO:0000256" key="7">
    <source>
        <dbReference type="SAM" id="Phobius"/>
    </source>
</evidence>
<sequence length="470" mass="51328">MLKKAFLVVTGNAFGSALLLLRNLIVARLVSPHDYGIASTFAIVMSVVEMLSYVGLNQLMVVDKDGDDPHFQRAMQGFQVMRGMTSSVILFLIAQPYADFLGISEVAWAYQVIAVIPLMNGLQHFDMHRLKRHMVFRPFVATQSIPPLISVLLLWPIALIYGDYRIMLVSLLIQTASMVILSHVMAERPYRLSFDFGLMRRATMFGWPLLLNGILLFGVFNGERLIVGRELGMSQLAVFSMAITLTLTPTLVLGNAAQSLFLPKLSALRDDDSSFNWFGTAAVEGGIAIGFLLLLGTVLLGGPIVHILLGPKYDAMLLILMPMAVMQAVRVAKTGASTVALAKHRSGNAAIANMFRVLSLPISWLAVVQTGSVYTVLAIATVAEVLGYLVSLSLASKRAGLRLRPLLMPSILFGIACAGALIDAAILLPQPGFLDNLHWTRWIVAAIILAGLWQMSALRGYVLRRLRGRV</sequence>
<evidence type="ECO:0000256" key="6">
    <source>
        <dbReference type="ARBA" id="ARBA00023136"/>
    </source>
</evidence>
<comment type="caution">
    <text evidence="8">The sequence shown here is derived from an EMBL/GenBank/DDBJ whole genome shotgun (WGS) entry which is preliminary data.</text>
</comment>
<name>A0A2S8S302_9RHOB</name>
<feature type="transmembrane region" description="Helical" evidence="7">
    <location>
        <begin position="406"/>
        <end position="427"/>
    </location>
</feature>
<organism evidence="8 9">
    <name type="scientific">Albidovulum denitrificans</name>
    <dbReference type="NCBI Taxonomy" id="404881"/>
    <lineage>
        <taxon>Bacteria</taxon>
        <taxon>Pseudomonadati</taxon>
        <taxon>Pseudomonadota</taxon>
        <taxon>Alphaproteobacteria</taxon>
        <taxon>Rhodobacterales</taxon>
        <taxon>Paracoccaceae</taxon>
        <taxon>Albidovulum</taxon>
    </lineage>
</organism>